<dbReference type="PANTHER" id="PTHR11206">
    <property type="entry name" value="MULTIDRUG RESISTANCE PROTEIN"/>
    <property type="match status" value="1"/>
</dbReference>
<sequence>MEISSSSSHGTSPRKQPLKPKIDGDSITESSSYLHHAPTTFVGSRDEDYIPIRGFADAKNICFAETAKLWVIAGPIAFNLLCYYSINSATTIFAGHIGDLELSAVAISLSVITTFSFGFLHGMASALETLSGQAFGAGQVGLLGVYLQRSWIIMTIACFCLLPIYICAAPVLKLLGQDEEIADVAGKFSIQIIPHMFSMAINFPTQKFLQAQSKVSFLSLIGFATLVLHVGLMCVFLKVFGWGMSAAAAALNVSSWGMTLAQVVYIVGWCRDGWKGLSWLAFKDLWSFAKLSIASAIMLCLEIWYFMTILIITGHLDNAVIAVGSLSICMNVNGWEAIFFLGMNVAVSVRVSNELGSAHPRAAKYSVIVAIGESLLLGILFGAVVLAAKDHFPIIFTKSKEMQQAVSRLAFLLSITMVINSVQHVISGVAVGGGWQALVAYINLFCYYIVGLPIGFLLGYRTSMRVKGIWFGMIFGTVLQTFILLYILYKTNWIKEVEQATERMEQWTTEEELVEIDQKTWNR</sequence>
<proteinExistence type="inferred from homology"/>
<feature type="transmembrane region" description="Helical" evidence="6">
    <location>
        <begin position="470"/>
        <end position="489"/>
    </location>
</feature>
<feature type="compositionally biased region" description="Polar residues" evidence="8">
    <location>
        <begin position="1"/>
        <end position="14"/>
    </location>
</feature>
<dbReference type="InterPro" id="IPR002528">
    <property type="entry name" value="MATE_fam"/>
</dbReference>
<dbReference type="GO" id="GO:1990961">
    <property type="term" value="P:xenobiotic detoxification by transmembrane export across the plasma membrane"/>
    <property type="evidence" value="ECO:0007669"/>
    <property type="project" value="InterPro"/>
</dbReference>
<keyword evidence="4 6" id="KW-1133">Transmembrane helix</keyword>
<evidence type="ECO:0000313" key="9">
    <source>
        <dbReference type="EMBL" id="KAK9910174.1"/>
    </source>
</evidence>
<comment type="subcellular location">
    <subcellularLocation>
        <location evidence="1">Membrane</location>
        <topology evidence="1">Multi-pass membrane protein</topology>
    </subcellularLocation>
</comment>
<dbReference type="Pfam" id="PF01554">
    <property type="entry name" value="MatE"/>
    <property type="match status" value="2"/>
</dbReference>
<feature type="transmembrane region" description="Helical" evidence="6">
    <location>
        <begin position="215"/>
        <end position="237"/>
    </location>
</feature>
<feature type="transmembrane region" description="Helical" evidence="6">
    <location>
        <begin position="98"/>
        <end position="120"/>
    </location>
</feature>
<dbReference type="GO" id="GO:0042910">
    <property type="term" value="F:xenobiotic transmembrane transporter activity"/>
    <property type="evidence" value="ECO:0007669"/>
    <property type="project" value="InterPro"/>
</dbReference>
<organism evidence="9 10">
    <name type="scientific">Rubus argutus</name>
    <name type="common">Southern blackberry</name>
    <dbReference type="NCBI Taxonomy" id="59490"/>
    <lineage>
        <taxon>Eukaryota</taxon>
        <taxon>Viridiplantae</taxon>
        <taxon>Streptophyta</taxon>
        <taxon>Embryophyta</taxon>
        <taxon>Tracheophyta</taxon>
        <taxon>Spermatophyta</taxon>
        <taxon>Magnoliopsida</taxon>
        <taxon>eudicotyledons</taxon>
        <taxon>Gunneridae</taxon>
        <taxon>Pentapetalae</taxon>
        <taxon>rosids</taxon>
        <taxon>fabids</taxon>
        <taxon>Rosales</taxon>
        <taxon>Rosaceae</taxon>
        <taxon>Rosoideae</taxon>
        <taxon>Rosoideae incertae sedis</taxon>
        <taxon>Rubus</taxon>
    </lineage>
</organism>
<keyword evidence="3 6" id="KW-0812">Transmembrane</keyword>
<evidence type="ECO:0000256" key="5">
    <source>
        <dbReference type="ARBA" id="ARBA00023136"/>
    </source>
</evidence>
<dbReference type="NCBIfam" id="TIGR00797">
    <property type="entry name" value="matE"/>
    <property type="match status" value="1"/>
</dbReference>
<keyword evidence="7" id="KW-0175">Coiled coil</keyword>
<feature type="coiled-coil region" evidence="7">
    <location>
        <begin position="490"/>
        <end position="517"/>
    </location>
</feature>
<evidence type="ECO:0000256" key="6">
    <source>
        <dbReference type="RuleBase" id="RU004914"/>
    </source>
</evidence>
<evidence type="ECO:0000256" key="3">
    <source>
        <dbReference type="ARBA" id="ARBA00022692"/>
    </source>
</evidence>
<dbReference type="Proteomes" id="UP001457282">
    <property type="component" value="Unassembled WGS sequence"/>
</dbReference>
<evidence type="ECO:0000256" key="4">
    <source>
        <dbReference type="ARBA" id="ARBA00022989"/>
    </source>
</evidence>
<comment type="caution">
    <text evidence="6">Lacks conserved residue(s) required for the propagation of feature annotation.</text>
</comment>
<gene>
    <name evidence="9" type="ORF">M0R45_034147</name>
</gene>
<evidence type="ECO:0000256" key="8">
    <source>
        <dbReference type="SAM" id="MobiDB-lite"/>
    </source>
</evidence>
<dbReference type="GO" id="GO:0015297">
    <property type="term" value="F:antiporter activity"/>
    <property type="evidence" value="ECO:0007669"/>
    <property type="project" value="InterPro"/>
</dbReference>
<feature type="transmembrane region" description="Helical" evidence="6">
    <location>
        <begin position="409"/>
        <end position="432"/>
    </location>
</feature>
<feature type="transmembrane region" description="Helical" evidence="6">
    <location>
        <begin position="438"/>
        <end position="458"/>
    </location>
</feature>
<evidence type="ECO:0000256" key="2">
    <source>
        <dbReference type="ARBA" id="ARBA00010199"/>
    </source>
</evidence>
<comment type="caution">
    <text evidence="9">The sequence shown here is derived from an EMBL/GenBank/DDBJ whole genome shotgun (WGS) entry which is preliminary data.</text>
</comment>
<protein>
    <recommendedName>
        <fullName evidence="6">Protein DETOXIFICATION</fullName>
    </recommendedName>
    <alternativeName>
        <fullName evidence="6">Multidrug and toxic compound extrusion protein</fullName>
    </alternativeName>
</protein>
<reference evidence="9 10" key="1">
    <citation type="journal article" date="2023" name="G3 (Bethesda)">
        <title>A chromosome-length genome assembly and annotation of blackberry (Rubus argutus, cv. 'Hillquist').</title>
        <authorList>
            <person name="Bruna T."/>
            <person name="Aryal R."/>
            <person name="Dudchenko O."/>
            <person name="Sargent D.J."/>
            <person name="Mead D."/>
            <person name="Buti M."/>
            <person name="Cavallini A."/>
            <person name="Hytonen T."/>
            <person name="Andres J."/>
            <person name="Pham M."/>
            <person name="Weisz D."/>
            <person name="Mascagni F."/>
            <person name="Usai G."/>
            <person name="Natali L."/>
            <person name="Bassil N."/>
            <person name="Fernandez G.E."/>
            <person name="Lomsadze A."/>
            <person name="Armour M."/>
            <person name="Olukolu B."/>
            <person name="Poorten T."/>
            <person name="Britton C."/>
            <person name="Davik J."/>
            <person name="Ashrafi H."/>
            <person name="Aiden E.L."/>
            <person name="Borodovsky M."/>
            <person name="Worthington M."/>
        </authorList>
    </citation>
    <scope>NUCLEOTIDE SEQUENCE [LARGE SCALE GENOMIC DNA]</scope>
    <source>
        <strain evidence="9">PI 553951</strain>
    </source>
</reference>
<dbReference type="EMBL" id="JBEDUW010000007">
    <property type="protein sequence ID" value="KAK9910174.1"/>
    <property type="molecule type" value="Genomic_DNA"/>
</dbReference>
<feature type="region of interest" description="Disordered" evidence="8">
    <location>
        <begin position="1"/>
        <end position="21"/>
    </location>
</feature>
<dbReference type="InterPro" id="IPR045069">
    <property type="entry name" value="MATE_euk"/>
</dbReference>
<feature type="transmembrane region" description="Helical" evidence="6">
    <location>
        <begin position="249"/>
        <end position="268"/>
    </location>
</feature>
<evidence type="ECO:0000256" key="1">
    <source>
        <dbReference type="ARBA" id="ARBA00004141"/>
    </source>
</evidence>
<keyword evidence="10" id="KW-1185">Reference proteome</keyword>
<accession>A0AAW1VTL9</accession>
<evidence type="ECO:0000313" key="10">
    <source>
        <dbReference type="Proteomes" id="UP001457282"/>
    </source>
</evidence>
<comment type="similarity">
    <text evidence="2 6">Belongs to the multi antimicrobial extrusion (MATE) (TC 2.A.66.1) family.</text>
</comment>
<feature type="transmembrane region" description="Helical" evidence="6">
    <location>
        <begin position="151"/>
        <end position="172"/>
    </location>
</feature>
<keyword evidence="5 6" id="KW-0472">Membrane</keyword>
<dbReference type="AlphaFoldDB" id="A0AAW1VTL9"/>
<feature type="transmembrane region" description="Helical" evidence="6">
    <location>
        <begin position="365"/>
        <end position="388"/>
    </location>
</feature>
<evidence type="ECO:0000256" key="7">
    <source>
        <dbReference type="SAM" id="Coils"/>
    </source>
</evidence>
<name>A0AAW1VTL9_RUBAR</name>
<dbReference type="CDD" id="cd13132">
    <property type="entry name" value="MATE_eukaryotic"/>
    <property type="match status" value="1"/>
</dbReference>
<feature type="transmembrane region" description="Helical" evidence="6">
    <location>
        <begin position="288"/>
        <end position="312"/>
    </location>
</feature>
<dbReference type="GO" id="GO:0016020">
    <property type="term" value="C:membrane"/>
    <property type="evidence" value="ECO:0007669"/>
    <property type="project" value="UniProtKB-SubCell"/>
</dbReference>